<evidence type="ECO:0000313" key="8">
    <source>
        <dbReference type="Proteomes" id="UP000186922"/>
    </source>
</evidence>
<dbReference type="SMART" id="SM00360">
    <property type="entry name" value="RRM"/>
    <property type="match status" value="3"/>
</dbReference>
<reference evidence="7 8" key="1">
    <citation type="journal article" date="2016" name="Nat. Commun.">
        <title>Extremotolerant tardigrade genome and improved radiotolerance of human cultured cells by tardigrade-unique protein.</title>
        <authorList>
            <person name="Hashimoto T."/>
            <person name="Horikawa D.D."/>
            <person name="Saito Y."/>
            <person name="Kuwahara H."/>
            <person name="Kozuka-Hata H."/>
            <person name="Shin-I T."/>
            <person name="Minakuchi Y."/>
            <person name="Ohishi K."/>
            <person name="Motoyama A."/>
            <person name="Aizu T."/>
            <person name="Enomoto A."/>
            <person name="Kondo K."/>
            <person name="Tanaka S."/>
            <person name="Hara Y."/>
            <person name="Koshikawa S."/>
            <person name="Sagara H."/>
            <person name="Miura T."/>
            <person name="Yokobori S."/>
            <person name="Miyagawa K."/>
            <person name="Suzuki Y."/>
            <person name="Kubo T."/>
            <person name="Oyama M."/>
            <person name="Kohara Y."/>
            <person name="Fujiyama A."/>
            <person name="Arakawa K."/>
            <person name="Katayama T."/>
            <person name="Toyoda A."/>
            <person name="Kunieda T."/>
        </authorList>
    </citation>
    <scope>NUCLEOTIDE SEQUENCE [LARGE SCALE GENOMIC DNA]</scope>
    <source>
        <strain evidence="7 8">YOKOZUNA-1</strain>
    </source>
</reference>
<keyword evidence="8" id="KW-1185">Reference proteome</keyword>
<dbReference type="PROSITE" id="PS50102">
    <property type="entry name" value="RRM"/>
    <property type="match status" value="3"/>
</dbReference>
<dbReference type="GO" id="GO:0003723">
    <property type="term" value="F:RNA binding"/>
    <property type="evidence" value="ECO:0007669"/>
    <property type="project" value="UniProtKB-UniRule"/>
</dbReference>
<feature type="domain" description="RRM" evidence="6">
    <location>
        <begin position="65"/>
        <end position="145"/>
    </location>
</feature>
<dbReference type="Proteomes" id="UP000186922">
    <property type="component" value="Unassembled WGS sequence"/>
</dbReference>
<dbReference type="SUPFAM" id="SSF54928">
    <property type="entry name" value="RNA-binding domain, RBD"/>
    <property type="match status" value="2"/>
</dbReference>
<dbReference type="STRING" id="947166.A0A1D1VMQ0"/>
<keyword evidence="4 5" id="KW-0694">RNA-binding</keyword>
<proteinExistence type="predicted"/>
<keyword evidence="2" id="KW-0963">Cytoplasm</keyword>
<dbReference type="AlphaFoldDB" id="A0A1D1VMQ0"/>
<protein>
    <recommendedName>
        <fullName evidence="6">RRM domain-containing protein</fullName>
    </recommendedName>
</protein>
<keyword evidence="3" id="KW-0677">Repeat</keyword>
<dbReference type="InterPro" id="IPR006535">
    <property type="entry name" value="HnRNP_R/Q_splicing_fac"/>
</dbReference>
<evidence type="ECO:0000256" key="4">
    <source>
        <dbReference type="ARBA" id="ARBA00022884"/>
    </source>
</evidence>
<dbReference type="OrthoDB" id="3800936at2759"/>
<dbReference type="Pfam" id="PF00076">
    <property type="entry name" value="RRM_1"/>
    <property type="match status" value="3"/>
</dbReference>
<accession>A0A1D1VMQ0</accession>
<dbReference type="FunFam" id="3.30.70.330:FF:000022">
    <property type="entry name" value="APOBEC1 complementation factor isoform X1"/>
    <property type="match status" value="1"/>
</dbReference>
<feature type="domain" description="RRM" evidence="6">
    <location>
        <begin position="147"/>
        <end position="232"/>
    </location>
</feature>
<comment type="caution">
    <text evidence="7">The sequence shown here is derived from an EMBL/GenBank/DDBJ whole genome shotgun (WGS) entry which is preliminary data.</text>
</comment>
<organism evidence="7 8">
    <name type="scientific">Ramazzottius varieornatus</name>
    <name type="common">Water bear</name>
    <name type="synonym">Tardigrade</name>
    <dbReference type="NCBI Taxonomy" id="947166"/>
    <lineage>
        <taxon>Eukaryota</taxon>
        <taxon>Metazoa</taxon>
        <taxon>Ecdysozoa</taxon>
        <taxon>Tardigrada</taxon>
        <taxon>Eutardigrada</taxon>
        <taxon>Parachela</taxon>
        <taxon>Hypsibioidea</taxon>
        <taxon>Ramazzottiidae</taxon>
        <taxon>Ramazzottius</taxon>
    </lineage>
</organism>
<dbReference type="InterPro" id="IPR012677">
    <property type="entry name" value="Nucleotide-bd_a/b_plait_sf"/>
</dbReference>
<evidence type="ECO:0000256" key="1">
    <source>
        <dbReference type="ARBA" id="ARBA00004496"/>
    </source>
</evidence>
<name>A0A1D1VMQ0_RAMVA</name>
<evidence type="ECO:0000313" key="7">
    <source>
        <dbReference type="EMBL" id="GAV02106.1"/>
    </source>
</evidence>
<evidence type="ECO:0000259" key="6">
    <source>
        <dbReference type="PROSITE" id="PS50102"/>
    </source>
</evidence>
<comment type="subcellular location">
    <subcellularLocation>
        <location evidence="1">Cytoplasm</location>
    </subcellularLocation>
</comment>
<dbReference type="Gene3D" id="3.30.70.330">
    <property type="match status" value="3"/>
</dbReference>
<dbReference type="PANTHER" id="PTHR21245">
    <property type="entry name" value="HETEROGENEOUS NUCLEAR RIBONUCLEOPROTEIN"/>
    <property type="match status" value="1"/>
</dbReference>
<sequence length="504" mass="57724">MKMASDISHPVPSRSPPTHSDVEVVLAALKEATGCEIHFERGLRRVCFPLKGCSDFSSSSQERGREIFIGRLPRDLLEDELYRVVSPHGEILEIRLMLSFDSAIINRGYAFVVFERKQDAKAAIERLDNSEIRPGRRIGVKRSVDNWRLFVGGLPRDKTVEQFEEEIRKHPACSNGIRKVIMYPAVHDKSKNRGFAFVEFGSHREAALARRQLMHDRVTIWNKEICVDWAQPEAEVEPEVMDQVRIVYVRNLNVDTTEEDLYRAAVPALQNGVIEKVKKLTDYGFLHFQDREDAERAIKILNGALVGGSRLEAVWAKPPTCRRTQQSVSQRNPFSFHTSKFPQDNALSALPYEMVYWQLYAQQEYPESRGLSQRHYRNAAGTRRRYQNFRQPSQNAYGATEFPLAAREPPITSTVRFDSRRFGVPVTNPEQPFLYSQHHNADPFYQYQQPAIPHFGQTSYGQQHPAFSSEPEYPPFLINPLHSNFLASTALGLPETFSQMRVSG</sequence>
<feature type="domain" description="RRM" evidence="6">
    <location>
        <begin position="245"/>
        <end position="318"/>
    </location>
</feature>
<dbReference type="InterPro" id="IPR000504">
    <property type="entry name" value="RRM_dom"/>
</dbReference>
<dbReference type="NCBIfam" id="TIGR01648">
    <property type="entry name" value="hnRNP-R-Q"/>
    <property type="match status" value="1"/>
</dbReference>
<gene>
    <name evidence="7" type="primary">RvY_12711</name>
    <name evidence="7" type="synonym">RvY_12711.1</name>
    <name evidence="7" type="ORF">RvY_12711-1</name>
</gene>
<evidence type="ECO:0000256" key="3">
    <source>
        <dbReference type="ARBA" id="ARBA00022737"/>
    </source>
</evidence>
<dbReference type="GO" id="GO:0005737">
    <property type="term" value="C:cytoplasm"/>
    <property type="evidence" value="ECO:0007669"/>
    <property type="project" value="UniProtKB-SubCell"/>
</dbReference>
<evidence type="ECO:0000256" key="2">
    <source>
        <dbReference type="ARBA" id="ARBA00022490"/>
    </source>
</evidence>
<evidence type="ECO:0000256" key="5">
    <source>
        <dbReference type="PROSITE-ProRule" id="PRU00176"/>
    </source>
</evidence>
<dbReference type="InterPro" id="IPR035979">
    <property type="entry name" value="RBD_domain_sf"/>
</dbReference>
<dbReference type="EMBL" id="BDGG01000008">
    <property type="protein sequence ID" value="GAV02106.1"/>
    <property type="molecule type" value="Genomic_DNA"/>
</dbReference>